<dbReference type="PANTHER" id="PTHR30290">
    <property type="entry name" value="PERIPLASMIC BINDING COMPONENT OF ABC TRANSPORTER"/>
    <property type="match status" value="1"/>
</dbReference>
<dbReference type="Proteomes" id="UP000628775">
    <property type="component" value="Unassembled WGS sequence"/>
</dbReference>
<gene>
    <name evidence="10" type="primary">dppE</name>
    <name evidence="10" type="ORF">GCM10011391_08370</name>
</gene>
<evidence type="ECO:0000256" key="6">
    <source>
        <dbReference type="SAM" id="Coils"/>
    </source>
</evidence>
<keyword evidence="3" id="KW-0813">Transport</keyword>
<proteinExistence type="inferred from homology"/>
<dbReference type="GO" id="GO:0043190">
    <property type="term" value="C:ATP-binding cassette (ABC) transporter complex"/>
    <property type="evidence" value="ECO:0007669"/>
    <property type="project" value="InterPro"/>
</dbReference>
<evidence type="ECO:0000256" key="7">
    <source>
        <dbReference type="SAM" id="MobiDB-lite"/>
    </source>
</evidence>
<reference evidence="10" key="2">
    <citation type="submission" date="2020-09" db="EMBL/GenBank/DDBJ databases">
        <authorList>
            <person name="Sun Q."/>
            <person name="Zhou Y."/>
        </authorList>
    </citation>
    <scope>NUCLEOTIDE SEQUENCE</scope>
    <source>
        <strain evidence="10">CGMCC 1.15371</strain>
    </source>
</reference>
<dbReference type="GO" id="GO:0015833">
    <property type="term" value="P:peptide transport"/>
    <property type="evidence" value="ECO:0007669"/>
    <property type="project" value="UniProtKB-KW"/>
</dbReference>
<sequence>MKKRFNLICTLLLALSLVGCSTTQSSSSGSSDGKTKASSGKKVLHLNNGNEPTSFDPAQGFDAVSWNALNNIMEGLTRLGKDNKAAPAMAESWDVSKDGKTYTFHIRQHAKWTNGDPVTANDFVYAWKRLLDPKTASPAAFLGDPIAGATAYNSGKGSADDVQVIASDAHTLKVTLTDPNPSFLNIITNPCFFPIDEKVAKANPNWFKEAKTFVGNGPFKLTQWVHNSKMVMKKNENYWDADTVKLMEVDWAMVNDSNTEYQMFQSGQLDESSVPADLSDQLFKQGKVKVSSQAGTEFYRFNTKMAPFQNAKIRKAFAMAVDQEQLIKYVIKSQEKPAHAFVSPGIVDTSGKDFRSEGKSYNAFNAKEAKQLLKEGMKEEGYKTLPQVTLTYSTDDTNKKVAEALQQMFKKTLGINVKLANMEWNVFSDEQKKLKLQLSRSSFLADYADPINYLVSFTTDSSMNRTGWSNKQYDQLIAQAQKETDEAQRNADLHQAEDILFDQAPIFTIKFYDQEYLQKDNVKGIVRHPVGYLELKWAQVQ</sequence>
<keyword evidence="6" id="KW-0175">Coiled coil</keyword>
<feature type="chain" id="PRO_5039022457" evidence="8">
    <location>
        <begin position="26"/>
        <end position="541"/>
    </location>
</feature>
<keyword evidence="11" id="KW-1185">Reference proteome</keyword>
<dbReference type="GO" id="GO:0030288">
    <property type="term" value="C:outer membrane-bounded periplasmic space"/>
    <property type="evidence" value="ECO:0007669"/>
    <property type="project" value="UniProtKB-ARBA"/>
</dbReference>
<dbReference type="InterPro" id="IPR000914">
    <property type="entry name" value="SBP_5_dom"/>
</dbReference>
<evidence type="ECO:0000256" key="3">
    <source>
        <dbReference type="ARBA" id="ARBA00022448"/>
    </source>
</evidence>
<comment type="similarity">
    <text evidence="2">Belongs to the bacterial solute-binding protein 5 family.</text>
</comment>
<evidence type="ECO:0000256" key="4">
    <source>
        <dbReference type="ARBA" id="ARBA00022729"/>
    </source>
</evidence>
<accession>A0A8J2VJF2</accession>
<dbReference type="InterPro" id="IPR039424">
    <property type="entry name" value="SBP_5"/>
</dbReference>
<feature type="region of interest" description="Disordered" evidence="7">
    <location>
        <begin position="21"/>
        <end position="51"/>
    </location>
</feature>
<keyword evidence="5" id="KW-0653">Protein transport</keyword>
<name>A0A8J2VJF2_9BACL</name>
<dbReference type="Gene3D" id="3.40.190.10">
    <property type="entry name" value="Periplasmic binding protein-like II"/>
    <property type="match status" value="1"/>
</dbReference>
<feature type="coiled-coil region" evidence="6">
    <location>
        <begin position="470"/>
        <end position="497"/>
    </location>
</feature>
<dbReference type="SUPFAM" id="SSF53850">
    <property type="entry name" value="Periplasmic binding protein-like II"/>
    <property type="match status" value="1"/>
</dbReference>
<dbReference type="PANTHER" id="PTHR30290:SF79">
    <property type="entry name" value="DIPEPTIDE-BINDING PROTEIN DPPE"/>
    <property type="match status" value="1"/>
</dbReference>
<dbReference type="GO" id="GO:1904680">
    <property type="term" value="F:peptide transmembrane transporter activity"/>
    <property type="evidence" value="ECO:0007669"/>
    <property type="project" value="TreeGrafter"/>
</dbReference>
<evidence type="ECO:0000256" key="5">
    <source>
        <dbReference type="ARBA" id="ARBA00022856"/>
    </source>
</evidence>
<dbReference type="CDD" id="cd08504">
    <property type="entry name" value="PBP2_OppA"/>
    <property type="match status" value="1"/>
</dbReference>
<dbReference type="Gene3D" id="3.90.76.10">
    <property type="entry name" value="Dipeptide-binding Protein, Domain 1"/>
    <property type="match status" value="1"/>
</dbReference>
<feature type="signal peptide" evidence="8">
    <location>
        <begin position="1"/>
        <end position="25"/>
    </location>
</feature>
<dbReference type="InterPro" id="IPR030678">
    <property type="entry name" value="Peptide/Ni-bd"/>
</dbReference>
<comment type="caution">
    <text evidence="10">The sequence shown here is derived from an EMBL/GenBank/DDBJ whole genome shotgun (WGS) entry which is preliminary data.</text>
</comment>
<evidence type="ECO:0000256" key="1">
    <source>
        <dbReference type="ARBA" id="ARBA00004196"/>
    </source>
</evidence>
<feature type="domain" description="Solute-binding protein family 5" evidence="9">
    <location>
        <begin position="86"/>
        <end position="463"/>
    </location>
</feature>
<evidence type="ECO:0000256" key="2">
    <source>
        <dbReference type="ARBA" id="ARBA00005695"/>
    </source>
</evidence>
<comment type="subcellular location">
    <subcellularLocation>
        <location evidence="1">Cell envelope</location>
    </subcellularLocation>
</comment>
<dbReference type="EMBL" id="BMIR01000002">
    <property type="protein sequence ID" value="GGE32058.1"/>
    <property type="molecule type" value="Genomic_DNA"/>
</dbReference>
<protein>
    <submittedName>
        <fullName evidence="10">Dipeptide-binding protein DppE</fullName>
    </submittedName>
</protein>
<evidence type="ECO:0000259" key="9">
    <source>
        <dbReference type="Pfam" id="PF00496"/>
    </source>
</evidence>
<dbReference type="RefSeq" id="WP_188689562.1">
    <property type="nucleotide sequence ID" value="NZ_BMIR01000002.1"/>
</dbReference>
<keyword evidence="4 8" id="KW-0732">Signal</keyword>
<dbReference type="PROSITE" id="PS51257">
    <property type="entry name" value="PROKAR_LIPOPROTEIN"/>
    <property type="match status" value="1"/>
</dbReference>
<evidence type="ECO:0000256" key="8">
    <source>
        <dbReference type="SAM" id="SignalP"/>
    </source>
</evidence>
<organism evidence="10 11">
    <name type="scientific">Pullulanibacillus camelliae</name>
    <dbReference type="NCBI Taxonomy" id="1707096"/>
    <lineage>
        <taxon>Bacteria</taxon>
        <taxon>Bacillati</taxon>
        <taxon>Bacillota</taxon>
        <taxon>Bacilli</taxon>
        <taxon>Bacillales</taxon>
        <taxon>Sporolactobacillaceae</taxon>
        <taxon>Pullulanibacillus</taxon>
    </lineage>
</organism>
<feature type="compositionally biased region" description="Low complexity" evidence="7">
    <location>
        <begin position="21"/>
        <end position="41"/>
    </location>
</feature>
<dbReference type="FunFam" id="3.90.76.10:FF:000001">
    <property type="entry name" value="Oligopeptide ABC transporter substrate-binding protein"/>
    <property type="match status" value="1"/>
</dbReference>
<dbReference type="AlphaFoldDB" id="A0A8J2VJF2"/>
<evidence type="ECO:0000313" key="10">
    <source>
        <dbReference type="EMBL" id="GGE32058.1"/>
    </source>
</evidence>
<dbReference type="FunFam" id="3.10.105.10:FF:000001">
    <property type="entry name" value="Oligopeptide ABC transporter, oligopeptide-binding protein"/>
    <property type="match status" value="1"/>
</dbReference>
<keyword evidence="5" id="KW-0571">Peptide transport</keyword>
<evidence type="ECO:0000313" key="11">
    <source>
        <dbReference type="Proteomes" id="UP000628775"/>
    </source>
</evidence>
<dbReference type="PIRSF" id="PIRSF002741">
    <property type="entry name" value="MppA"/>
    <property type="match status" value="1"/>
</dbReference>
<dbReference type="Pfam" id="PF00496">
    <property type="entry name" value="SBP_bac_5"/>
    <property type="match status" value="1"/>
</dbReference>
<reference evidence="10" key="1">
    <citation type="journal article" date="2014" name="Int. J. Syst. Evol. Microbiol.">
        <title>Complete genome sequence of Corynebacterium casei LMG S-19264T (=DSM 44701T), isolated from a smear-ripened cheese.</title>
        <authorList>
            <consortium name="US DOE Joint Genome Institute (JGI-PGF)"/>
            <person name="Walter F."/>
            <person name="Albersmeier A."/>
            <person name="Kalinowski J."/>
            <person name="Ruckert C."/>
        </authorList>
    </citation>
    <scope>NUCLEOTIDE SEQUENCE</scope>
    <source>
        <strain evidence="10">CGMCC 1.15371</strain>
    </source>
</reference>
<dbReference type="Gene3D" id="3.10.105.10">
    <property type="entry name" value="Dipeptide-binding Protein, Domain 3"/>
    <property type="match status" value="1"/>
</dbReference>